<comment type="function">
    <text evidence="14 15">Catalyzes the oxidation of protoporphyrinogen IX to protoporphyrin IX.</text>
</comment>
<accession>A0ABV2CRS8</accession>
<dbReference type="PANTHER" id="PTHR40255:SF1">
    <property type="entry name" value="PROTOPORPHYRINOGEN IX OXIDASE"/>
    <property type="match status" value="1"/>
</dbReference>
<evidence type="ECO:0000256" key="13">
    <source>
        <dbReference type="ARBA" id="ARBA00048390"/>
    </source>
</evidence>
<evidence type="ECO:0000256" key="12">
    <source>
        <dbReference type="ARBA" id="ARBA00023136"/>
    </source>
</evidence>
<dbReference type="PIRSF" id="PIRSF004638">
    <property type="entry name" value="UCP004638"/>
    <property type="match status" value="1"/>
</dbReference>
<keyword evidence="10 14" id="KW-0560">Oxidoreductase</keyword>
<comment type="similarity">
    <text evidence="3 14 15">Belongs to the HemJ family.</text>
</comment>
<dbReference type="EMBL" id="JBEWLZ010000005">
    <property type="protein sequence ID" value="MET1490482.1"/>
    <property type="molecule type" value="Genomic_DNA"/>
</dbReference>
<feature type="transmembrane region" description="Helical" evidence="14">
    <location>
        <begin position="120"/>
        <end position="142"/>
    </location>
</feature>
<feature type="binding site" description="axial binding residue" evidence="14">
    <location>
        <position position="89"/>
    </location>
    <ligand>
        <name>heme</name>
        <dbReference type="ChEBI" id="CHEBI:30413"/>
    </ligand>
    <ligandPart>
        <name>Fe</name>
        <dbReference type="ChEBI" id="CHEBI:18248"/>
    </ligandPart>
</feature>
<keyword evidence="6 14" id="KW-0349">Heme</keyword>
<evidence type="ECO:0000256" key="3">
    <source>
        <dbReference type="ARBA" id="ARBA00006501"/>
    </source>
</evidence>
<evidence type="ECO:0000256" key="8">
    <source>
        <dbReference type="ARBA" id="ARBA00022723"/>
    </source>
</evidence>
<evidence type="ECO:0000256" key="2">
    <source>
        <dbReference type="ARBA" id="ARBA00005073"/>
    </source>
</evidence>
<proteinExistence type="inferred from homology"/>
<comment type="subunit">
    <text evidence="14">Homodimer.</text>
</comment>
<dbReference type="PANTHER" id="PTHR40255">
    <property type="entry name" value="UPF0093 MEMBRANE PROTEIN SLR1790"/>
    <property type="match status" value="1"/>
</dbReference>
<dbReference type="Pfam" id="PF03653">
    <property type="entry name" value="UPF0093"/>
    <property type="match status" value="1"/>
</dbReference>
<feature type="transmembrane region" description="Helical" evidence="14">
    <location>
        <begin position="59"/>
        <end position="80"/>
    </location>
</feature>
<evidence type="ECO:0000313" key="16">
    <source>
        <dbReference type="EMBL" id="MET1490482.1"/>
    </source>
</evidence>
<evidence type="ECO:0000256" key="5">
    <source>
        <dbReference type="ARBA" id="ARBA00022475"/>
    </source>
</evidence>
<protein>
    <recommendedName>
        <fullName evidence="4 14">Protoporphyrinogen IX oxidase</fullName>
        <shortName evidence="14">PPO</shortName>
        <ecNumber evidence="14 15">1.3.99.-</ecNumber>
    </recommendedName>
</protein>
<reference evidence="16 17" key="1">
    <citation type="submission" date="2024-07" db="EMBL/GenBank/DDBJ databases">
        <title>Uliginosibacterium paludis KCTC:42655.</title>
        <authorList>
            <person name="Kim M.K."/>
        </authorList>
    </citation>
    <scope>NUCLEOTIDE SEQUENCE [LARGE SCALE GENOMIC DNA]</scope>
    <source>
        <strain evidence="16 17">KCTC 42655</strain>
    </source>
</reference>
<comment type="subcellular location">
    <subcellularLocation>
        <location evidence="1 14">Cell membrane</location>
        <topology evidence="1 14">Multi-pass membrane protein</topology>
    </subcellularLocation>
</comment>
<evidence type="ECO:0000256" key="9">
    <source>
        <dbReference type="ARBA" id="ARBA00022989"/>
    </source>
</evidence>
<feature type="transmembrane region" description="Helical" evidence="14">
    <location>
        <begin position="6"/>
        <end position="24"/>
    </location>
</feature>
<evidence type="ECO:0000256" key="11">
    <source>
        <dbReference type="ARBA" id="ARBA00023004"/>
    </source>
</evidence>
<keyword evidence="9 14" id="KW-1133">Transmembrane helix</keyword>
<dbReference type="RefSeq" id="WP_345928917.1">
    <property type="nucleotide sequence ID" value="NZ_JBDIVF010000008.1"/>
</dbReference>
<comment type="catalytic activity">
    <reaction evidence="13 14 15">
        <text>protoporphyrinogen IX + 3 A = protoporphyrin IX + 3 AH2</text>
        <dbReference type="Rhea" id="RHEA:62000"/>
        <dbReference type="ChEBI" id="CHEBI:13193"/>
        <dbReference type="ChEBI" id="CHEBI:17499"/>
        <dbReference type="ChEBI" id="CHEBI:57306"/>
        <dbReference type="ChEBI" id="CHEBI:57307"/>
    </reaction>
</comment>
<keyword evidence="7 14" id="KW-0812">Transmembrane</keyword>
<organism evidence="16 17">
    <name type="scientific">Uliginosibacterium paludis</name>
    <dbReference type="NCBI Taxonomy" id="1615952"/>
    <lineage>
        <taxon>Bacteria</taxon>
        <taxon>Pseudomonadati</taxon>
        <taxon>Pseudomonadota</taxon>
        <taxon>Betaproteobacteria</taxon>
        <taxon>Rhodocyclales</taxon>
        <taxon>Zoogloeaceae</taxon>
        <taxon>Uliginosibacterium</taxon>
    </lineage>
</organism>
<keyword evidence="12 14" id="KW-0472">Membrane</keyword>
<dbReference type="Proteomes" id="UP001548590">
    <property type="component" value="Unassembled WGS sequence"/>
</dbReference>
<evidence type="ECO:0000256" key="10">
    <source>
        <dbReference type="ARBA" id="ARBA00023002"/>
    </source>
</evidence>
<dbReference type="InterPro" id="IPR005265">
    <property type="entry name" value="HemJ-like"/>
</dbReference>
<evidence type="ECO:0000256" key="15">
    <source>
        <dbReference type="PIRNR" id="PIRNR004638"/>
    </source>
</evidence>
<dbReference type="EC" id="1.3.99.-" evidence="14 15"/>
<evidence type="ECO:0000256" key="4">
    <source>
        <dbReference type="ARBA" id="ARBA00017504"/>
    </source>
</evidence>
<evidence type="ECO:0000256" key="14">
    <source>
        <dbReference type="HAMAP-Rule" id="MF_02239"/>
    </source>
</evidence>
<feature type="transmembrane region" description="Helical" evidence="14">
    <location>
        <begin position="86"/>
        <end position="108"/>
    </location>
</feature>
<comment type="cofactor">
    <cofactor evidence="14 15">
        <name>heme b</name>
        <dbReference type="ChEBI" id="CHEBI:60344"/>
    </cofactor>
    <text evidence="14 15">Binds 1 heme b (iron(II)-protoporphyrin IX) group per subunit.</text>
</comment>
<feature type="binding site" description="axial binding residue" evidence="14">
    <location>
        <position position="10"/>
    </location>
    <ligand>
        <name>heme</name>
        <dbReference type="ChEBI" id="CHEBI:30413"/>
    </ligand>
    <ligandPart>
        <name>Fe</name>
        <dbReference type="ChEBI" id="CHEBI:18248"/>
    </ligandPart>
</feature>
<keyword evidence="5 14" id="KW-1003">Cell membrane</keyword>
<sequence>MAYPWLKAIHVFFVISWFAGLFYLPRIYVNLAEVSDTAGAEYERLLGMARRLKRFMMPLMLGTWIFGLAITFTLAGPGMWWSQPWLHAKLLLVLCLTAYDGYCSVLLRQFRERQNRRSHVWFRWFNEVPVLFLLGILILVIVRPF</sequence>
<evidence type="ECO:0000256" key="6">
    <source>
        <dbReference type="ARBA" id="ARBA00022617"/>
    </source>
</evidence>
<comment type="pathway">
    <text evidence="2 14 15">Porphyrin-containing compound metabolism; protoporphyrin-IX biosynthesis; protoporphyrin-IX from protoporphyrinogen-IX: step 1/1.</text>
</comment>
<comment type="caution">
    <text evidence="16">The sequence shown here is derived from an EMBL/GenBank/DDBJ whole genome shotgun (WGS) entry which is preliminary data.</text>
</comment>
<evidence type="ECO:0000256" key="1">
    <source>
        <dbReference type="ARBA" id="ARBA00004651"/>
    </source>
</evidence>
<evidence type="ECO:0000256" key="7">
    <source>
        <dbReference type="ARBA" id="ARBA00022692"/>
    </source>
</evidence>
<dbReference type="HAMAP" id="MF_02239">
    <property type="entry name" value="HemJ"/>
    <property type="match status" value="1"/>
</dbReference>
<keyword evidence="8 14" id="KW-0479">Metal-binding</keyword>
<evidence type="ECO:0000313" key="17">
    <source>
        <dbReference type="Proteomes" id="UP001548590"/>
    </source>
</evidence>
<keyword evidence="17" id="KW-1185">Reference proteome</keyword>
<gene>
    <name evidence="16" type="ORF">ABVT11_11660</name>
</gene>
<keyword evidence="11 14" id="KW-0408">Iron</keyword>
<name>A0ABV2CRS8_9RHOO</name>